<keyword evidence="1" id="KW-0175">Coiled coil</keyword>
<accession>C4FHI4</accession>
<evidence type="ECO:0000313" key="4">
    <source>
        <dbReference type="Proteomes" id="UP000005540"/>
    </source>
</evidence>
<evidence type="ECO:0000256" key="1">
    <source>
        <dbReference type="SAM" id="Coils"/>
    </source>
</evidence>
<keyword evidence="4" id="KW-1185">Reference proteome</keyword>
<sequence>MRKTLLSMALLSSVALAHASEDKIKILEDQIKHLKEEVQKLKQEQASVKEVKEENESIKEELRKLKIEIAMPELEVKSYYGMGPAASKAMFNPRGVSIGGYGELTFVHNSVNARGGAKSIADVERIILYLGYAFDEKLKFNSEFELEHASTSGSHGTGGGYFKSEFAFLDYNFRPEFGVRGGLLLMPVGIINEVHEPPTFPSAQRPFFERRILLSTWEEMGLGVYGAIKNLDYRFYITNGLMLKGGGDYNALEPLKTLRQRGARAVADRIGFTGRVDYTLPYNLKAGFSFWTGDVMSKGGNDSQLGLRRGTKLGSMTMISPHLWWQYGGWDVRFVGAIVDVNNAGKITDDLQVPADRTSKPIPSEQKGYYVQVAYDIFRLFKIDKQELYVFGIYEDFDVHAKVPQGSDKPAGHKLKVYNVGLSYKPHPLVAIKTDYVRLNYSPNRKDENEYRLTLGFMF</sequence>
<name>C4FHI4_9AQUI</name>
<dbReference type="RefSeq" id="WP_007545345.1">
    <property type="nucleotide sequence ID" value="NZ_ABZS01000001.1"/>
</dbReference>
<keyword evidence="2" id="KW-0732">Signal</keyword>
<dbReference type="EMBL" id="ABZS01000001">
    <property type="protein sequence ID" value="EEP61463.1"/>
    <property type="molecule type" value="Genomic_DNA"/>
</dbReference>
<dbReference type="InterPro" id="IPR023614">
    <property type="entry name" value="Porin_dom_sf"/>
</dbReference>
<dbReference type="OrthoDB" id="9768080at2"/>
<evidence type="ECO:0000313" key="3">
    <source>
        <dbReference type="EMBL" id="EEP61463.1"/>
    </source>
</evidence>
<organism evidence="3 4">
    <name type="scientific">Sulfurihydrogenibium yellowstonense SS-5</name>
    <dbReference type="NCBI Taxonomy" id="432331"/>
    <lineage>
        <taxon>Bacteria</taxon>
        <taxon>Pseudomonadati</taxon>
        <taxon>Aquificota</taxon>
        <taxon>Aquificia</taxon>
        <taxon>Aquificales</taxon>
        <taxon>Hydrogenothermaceae</taxon>
        <taxon>Sulfurihydrogenibium</taxon>
    </lineage>
</organism>
<proteinExistence type="predicted"/>
<comment type="caution">
    <text evidence="3">The sequence shown here is derived from an EMBL/GenBank/DDBJ whole genome shotgun (WGS) entry which is preliminary data.</text>
</comment>
<evidence type="ECO:0000256" key="2">
    <source>
        <dbReference type="SAM" id="SignalP"/>
    </source>
</evidence>
<evidence type="ECO:0008006" key="5">
    <source>
        <dbReference type="Google" id="ProtNLM"/>
    </source>
</evidence>
<dbReference type="Gene3D" id="2.40.160.10">
    <property type="entry name" value="Porin"/>
    <property type="match status" value="1"/>
</dbReference>
<dbReference type="Proteomes" id="UP000005540">
    <property type="component" value="Unassembled WGS sequence"/>
</dbReference>
<feature type="signal peptide" evidence="2">
    <location>
        <begin position="1"/>
        <end position="19"/>
    </location>
</feature>
<reference evidence="3 4" key="1">
    <citation type="submission" date="2009-04" db="EMBL/GenBank/DDBJ databases">
        <authorList>
            <person name="Reysenbach A.-L."/>
            <person name="Heidelberg J.F."/>
            <person name="Nelson W.C."/>
        </authorList>
    </citation>
    <scope>NUCLEOTIDE SEQUENCE [LARGE SCALE GENOMIC DNA]</scope>
    <source>
        <strain evidence="3 4">SS-5</strain>
    </source>
</reference>
<gene>
    <name evidence="3" type="ORF">SULYE_0012</name>
</gene>
<protein>
    <recommendedName>
        <fullName evidence="5">DUF3373 domain-containing protein</fullName>
    </recommendedName>
</protein>
<feature type="coiled-coil region" evidence="1">
    <location>
        <begin position="17"/>
        <end position="68"/>
    </location>
</feature>
<feature type="chain" id="PRO_5002936001" description="DUF3373 domain-containing protein" evidence="2">
    <location>
        <begin position="20"/>
        <end position="459"/>
    </location>
</feature>
<dbReference type="SUPFAM" id="SSF56935">
    <property type="entry name" value="Porins"/>
    <property type="match status" value="1"/>
</dbReference>
<dbReference type="AlphaFoldDB" id="C4FHI4"/>